<organism evidence="2 3">
    <name type="scientific">Rubellimicrobium thermophilum DSM 16684</name>
    <dbReference type="NCBI Taxonomy" id="1123069"/>
    <lineage>
        <taxon>Bacteria</taxon>
        <taxon>Pseudomonadati</taxon>
        <taxon>Pseudomonadota</taxon>
        <taxon>Alphaproteobacteria</taxon>
        <taxon>Rhodobacterales</taxon>
        <taxon>Roseobacteraceae</taxon>
        <taxon>Rubellimicrobium</taxon>
    </lineage>
</organism>
<dbReference type="InterPro" id="IPR055346">
    <property type="entry name" value="Fe-S_cluster_assembly_SufBD"/>
</dbReference>
<dbReference type="RefSeq" id="WP_021097100.1">
    <property type="nucleotide sequence ID" value="NZ_KE557320.1"/>
</dbReference>
<dbReference type="Pfam" id="PF01458">
    <property type="entry name" value="SUFBD_core"/>
    <property type="match status" value="1"/>
</dbReference>
<dbReference type="Proteomes" id="UP000015346">
    <property type="component" value="Unassembled WGS sequence"/>
</dbReference>
<dbReference type="InterPro" id="IPR037284">
    <property type="entry name" value="SUF_FeS_clus_asmbl_SufBD_sf"/>
</dbReference>
<comment type="caution">
    <text evidence="2">The sequence shown here is derived from an EMBL/GenBank/DDBJ whole genome shotgun (WGS) entry which is preliminary data.</text>
</comment>
<dbReference type="AlphaFoldDB" id="S9R2R4"/>
<dbReference type="EMBL" id="AOLV01000010">
    <property type="protein sequence ID" value="EPX86192.1"/>
    <property type="molecule type" value="Genomic_DNA"/>
</dbReference>
<dbReference type="HOGENOM" id="CLU_026231_5_2_5"/>
<accession>S9R2R4</accession>
<dbReference type="PANTHER" id="PTHR43575">
    <property type="entry name" value="PROTEIN ABCI7, CHLOROPLASTIC"/>
    <property type="match status" value="1"/>
</dbReference>
<keyword evidence="3" id="KW-1185">Reference proteome</keyword>
<dbReference type="InterPro" id="IPR000825">
    <property type="entry name" value="SUF_FeS_clus_asmbl_SufBD_core"/>
</dbReference>
<dbReference type="PATRIC" id="fig|1123069.3.peg.972"/>
<gene>
    <name evidence="2" type="ORF">ruthe_01002</name>
</gene>
<dbReference type="SUPFAM" id="SSF101960">
    <property type="entry name" value="Stabilizer of iron transporter SufD"/>
    <property type="match status" value="1"/>
</dbReference>
<evidence type="ECO:0000313" key="2">
    <source>
        <dbReference type="EMBL" id="EPX86192.1"/>
    </source>
</evidence>
<protein>
    <submittedName>
        <fullName evidence="2">ABC-type transport system involved in Fe-S cluster assembly, permease component</fullName>
    </submittedName>
</protein>
<evidence type="ECO:0000259" key="1">
    <source>
        <dbReference type="Pfam" id="PF01458"/>
    </source>
</evidence>
<evidence type="ECO:0000313" key="3">
    <source>
        <dbReference type="Proteomes" id="UP000015346"/>
    </source>
</evidence>
<sequence>MTMQSTLRQETTEALIAALPRPGGAAWLGAARDAALERLRRMGLPQRRDEYWRFTDPGRLVSPAVPAVPLREDDEKPAFAAVEPLRIVFVDGRFDAAASDPLAPEGVEIGHLGRLEPAEGHWAASLFGVLEAEGQKPVPRPFAALNTAFAAEGALIRVRGEASRPIHLVYRRTGDGAEVLLHHVVRVEGGASVTLLESGVGAARLNTVLEVDVAEGSRFHHVRLQGRDPARIAVTHLFARVAGQGEFRSFTLGFNGALSRNEAFVTLTGDEAVAHVAGAAVGDGDFHHDDTVFVTHRGRGCESRQVFKKVLRHGAVGVFQGKILVERTAQKTDGYQISQGLLLDERSQFLAKPELEIYADDVKCSHGSTAGAIDETALFYLRSRGVPAEEARDLLTLAFLHEALDEIPDERLAGELSEKLEGWLRRHR</sequence>
<dbReference type="PANTHER" id="PTHR43575:SF1">
    <property type="entry name" value="PROTEIN ABCI7, CHLOROPLASTIC"/>
    <property type="match status" value="1"/>
</dbReference>
<feature type="domain" description="SUF system FeS cluster assembly SufBD core" evidence="1">
    <location>
        <begin position="175"/>
        <end position="399"/>
    </location>
</feature>
<dbReference type="STRING" id="1123069.ruthe_01002"/>
<dbReference type="GO" id="GO:0016226">
    <property type="term" value="P:iron-sulfur cluster assembly"/>
    <property type="evidence" value="ECO:0007669"/>
    <property type="project" value="InterPro"/>
</dbReference>
<proteinExistence type="predicted"/>
<reference evidence="2 3" key="1">
    <citation type="journal article" date="2013" name="Stand. Genomic Sci.">
        <title>Genome sequence of the reddish-pigmented Rubellimicrobium thermophilum type strain (DSM 16684(T)), a member of the Roseobacter clade.</title>
        <authorList>
            <person name="Fiebig A."/>
            <person name="Riedel T."/>
            <person name="Gronow S."/>
            <person name="Petersen J."/>
            <person name="Klenk H.P."/>
            <person name="Goker M."/>
        </authorList>
    </citation>
    <scope>NUCLEOTIDE SEQUENCE [LARGE SCALE GENOMIC DNA]</scope>
    <source>
        <strain evidence="2 3">DSM 16684</strain>
    </source>
</reference>
<name>S9R2R4_9RHOB</name>